<accession>A0ABN0YJT4</accession>
<gene>
    <name evidence="2" type="ORF">GCM10010357_18780</name>
</gene>
<reference evidence="2 3" key="1">
    <citation type="journal article" date="2019" name="Int. J. Syst. Evol. Microbiol.">
        <title>The Global Catalogue of Microorganisms (GCM) 10K type strain sequencing project: providing services to taxonomists for standard genome sequencing and annotation.</title>
        <authorList>
            <consortium name="The Broad Institute Genomics Platform"/>
            <consortium name="The Broad Institute Genome Sequencing Center for Infectious Disease"/>
            <person name="Wu L."/>
            <person name="Ma J."/>
        </authorList>
    </citation>
    <scope>NUCLEOTIDE SEQUENCE [LARGE SCALE GENOMIC DNA]</scope>
    <source>
        <strain evidence="2 3">JCM 4788</strain>
    </source>
</reference>
<dbReference type="EMBL" id="BAAABX010000019">
    <property type="protein sequence ID" value="GAA0397917.1"/>
    <property type="molecule type" value="Genomic_DNA"/>
</dbReference>
<dbReference type="PANTHER" id="PTHR48079">
    <property type="entry name" value="PROTEIN YEEZ"/>
    <property type="match status" value="1"/>
</dbReference>
<feature type="domain" description="NAD-dependent epimerase/dehydratase" evidence="1">
    <location>
        <begin position="3"/>
        <end position="220"/>
    </location>
</feature>
<comment type="caution">
    <text evidence="2">The sequence shown here is derived from an EMBL/GenBank/DDBJ whole genome shotgun (WGS) entry which is preliminary data.</text>
</comment>
<sequence length="290" mass="29679">MRIFVAGATGAVGRLLVPLLLKAGHEVTGASRTAEGTELVRCMGASAVRADVLDADAVRRAVADAAPDAVLHQLTDLAGADGRANIRLRREGTRNLVDAAHAAGVRRIVAQSVSWAYAPGGTPADESVPLDDSPEPPRASMVGGIRALEETVAELGTAVVLRYGILYGPGTWYAPGGAVAAALRGEPAAFLGGIEANDAVSSFVHVADAASAAVAALGWPSGPVNVVDDEPARGREWLPVLAGALGVPAPEPVPGGGEPWERGALNSRARSLGWTPEYPTWREGFAGQGI</sequence>
<name>A0ABN0YJT4_9ACTN</name>
<dbReference type="Pfam" id="PF01370">
    <property type="entry name" value="Epimerase"/>
    <property type="match status" value="1"/>
</dbReference>
<evidence type="ECO:0000259" key="1">
    <source>
        <dbReference type="Pfam" id="PF01370"/>
    </source>
</evidence>
<dbReference type="Gene3D" id="3.40.50.720">
    <property type="entry name" value="NAD(P)-binding Rossmann-like Domain"/>
    <property type="match status" value="1"/>
</dbReference>
<evidence type="ECO:0000313" key="2">
    <source>
        <dbReference type="EMBL" id="GAA0397917.1"/>
    </source>
</evidence>
<keyword evidence="3" id="KW-1185">Reference proteome</keyword>
<dbReference type="InterPro" id="IPR036291">
    <property type="entry name" value="NAD(P)-bd_dom_sf"/>
</dbReference>
<protein>
    <submittedName>
        <fullName evidence="2">NAD(P)-dependent oxidoreductase</fullName>
    </submittedName>
</protein>
<dbReference type="Proteomes" id="UP001500879">
    <property type="component" value="Unassembled WGS sequence"/>
</dbReference>
<dbReference type="RefSeq" id="WP_344021968.1">
    <property type="nucleotide sequence ID" value="NZ_BAAABX010000019.1"/>
</dbReference>
<dbReference type="InterPro" id="IPR001509">
    <property type="entry name" value="Epimerase_deHydtase"/>
</dbReference>
<dbReference type="PANTHER" id="PTHR48079:SF6">
    <property type="entry name" value="NAD(P)-BINDING DOMAIN-CONTAINING PROTEIN-RELATED"/>
    <property type="match status" value="1"/>
</dbReference>
<evidence type="ECO:0000313" key="3">
    <source>
        <dbReference type="Proteomes" id="UP001500879"/>
    </source>
</evidence>
<dbReference type="SUPFAM" id="SSF51735">
    <property type="entry name" value="NAD(P)-binding Rossmann-fold domains"/>
    <property type="match status" value="1"/>
</dbReference>
<dbReference type="InterPro" id="IPR051783">
    <property type="entry name" value="NAD(P)-dependent_oxidoreduct"/>
</dbReference>
<organism evidence="2 3">
    <name type="scientific">Streptomyces luteireticuli</name>
    <dbReference type="NCBI Taxonomy" id="173858"/>
    <lineage>
        <taxon>Bacteria</taxon>
        <taxon>Bacillati</taxon>
        <taxon>Actinomycetota</taxon>
        <taxon>Actinomycetes</taxon>
        <taxon>Kitasatosporales</taxon>
        <taxon>Streptomycetaceae</taxon>
        <taxon>Streptomyces</taxon>
    </lineage>
</organism>
<proteinExistence type="predicted"/>